<comment type="similarity">
    <text evidence="9">Belongs to the OXA1/ALB3/YidC family.</text>
</comment>
<feature type="transmembrane region" description="Helical" evidence="10">
    <location>
        <begin position="31"/>
        <end position="49"/>
    </location>
</feature>
<sequence>MNIFSEIWNTLLYIPILNILVLFYHLFFSNFGLAIIAITLVIRVVTYPLSKPALELAQKQKALQPEIEKLKKKYKNKQVFAKKQMELYREHGINPAAGCLPQIVQLIVVLALYKVFTNLLAANGVAVAEINALLYNWDFLKFAEGARLNTTFLYLNLAKPDPVYVLPVLAAGAQFLMSKYTMATAGKMEKPVKDTTDKKDDVMYNMQQQMTYLMPIMTLVIGIRLPSGLVLYWFVSTFLIVLQYALAKKKPAGQS</sequence>
<dbReference type="GO" id="GO:0005886">
    <property type="term" value="C:plasma membrane"/>
    <property type="evidence" value="ECO:0007669"/>
    <property type="project" value="UniProtKB-SubCell"/>
</dbReference>
<dbReference type="Proteomes" id="UP000178771">
    <property type="component" value="Unassembled WGS sequence"/>
</dbReference>
<evidence type="ECO:0000256" key="8">
    <source>
        <dbReference type="ARBA" id="ARBA00023186"/>
    </source>
</evidence>
<accession>A0A1F4V396</accession>
<proteinExistence type="inferred from homology"/>
<keyword evidence="4 9" id="KW-0812">Transmembrane</keyword>
<evidence type="ECO:0000256" key="7">
    <source>
        <dbReference type="ARBA" id="ARBA00023136"/>
    </source>
</evidence>
<keyword evidence="3" id="KW-1003">Cell membrane</keyword>
<comment type="caution">
    <text evidence="12">The sequence shown here is derived from an EMBL/GenBank/DDBJ whole genome shotgun (WGS) entry which is preliminary data.</text>
</comment>
<comment type="subcellular location">
    <subcellularLocation>
        <location evidence="1">Cell membrane</location>
        <topology evidence="1">Multi-pass membrane protein</topology>
    </subcellularLocation>
    <subcellularLocation>
        <location evidence="9">Membrane</location>
        <topology evidence="9">Multi-pass membrane protein</topology>
    </subcellularLocation>
</comment>
<dbReference type="GO" id="GO:0032977">
    <property type="term" value="F:membrane insertase activity"/>
    <property type="evidence" value="ECO:0007669"/>
    <property type="project" value="InterPro"/>
</dbReference>
<dbReference type="PANTHER" id="PTHR12428:SF65">
    <property type="entry name" value="CYTOCHROME C OXIDASE ASSEMBLY PROTEIN COX18, MITOCHONDRIAL"/>
    <property type="match status" value="1"/>
</dbReference>
<dbReference type="AlphaFoldDB" id="A0A1F4V396"/>
<keyword evidence="8" id="KW-0143">Chaperone</keyword>
<evidence type="ECO:0000256" key="9">
    <source>
        <dbReference type="RuleBase" id="RU003945"/>
    </source>
</evidence>
<feature type="domain" description="Membrane insertase YidC/Oxa/ALB C-terminal" evidence="11">
    <location>
        <begin position="31"/>
        <end position="247"/>
    </location>
</feature>
<gene>
    <name evidence="12" type="ORF">A2982_03485</name>
</gene>
<evidence type="ECO:0000313" key="13">
    <source>
        <dbReference type="Proteomes" id="UP000178771"/>
    </source>
</evidence>
<dbReference type="EMBL" id="MEVH01000015">
    <property type="protein sequence ID" value="OGC51706.1"/>
    <property type="molecule type" value="Genomic_DNA"/>
</dbReference>
<evidence type="ECO:0000256" key="2">
    <source>
        <dbReference type="ARBA" id="ARBA00022448"/>
    </source>
</evidence>
<dbReference type="NCBIfam" id="TIGR03592">
    <property type="entry name" value="yidC_oxa1_cterm"/>
    <property type="match status" value="1"/>
</dbReference>
<dbReference type="GO" id="GO:0015031">
    <property type="term" value="P:protein transport"/>
    <property type="evidence" value="ECO:0007669"/>
    <property type="project" value="UniProtKB-KW"/>
</dbReference>
<evidence type="ECO:0000259" key="11">
    <source>
        <dbReference type="Pfam" id="PF02096"/>
    </source>
</evidence>
<dbReference type="STRING" id="1802624.A2982_03485"/>
<protein>
    <recommendedName>
        <fullName evidence="11">Membrane insertase YidC/Oxa/ALB C-terminal domain-containing protein</fullName>
    </recommendedName>
</protein>
<keyword evidence="5" id="KW-0653">Protein transport</keyword>
<evidence type="ECO:0000256" key="10">
    <source>
        <dbReference type="SAM" id="Phobius"/>
    </source>
</evidence>
<dbReference type="InterPro" id="IPR001708">
    <property type="entry name" value="YidC/ALB3/OXA1/COX18"/>
</dbReference>
<dbReference type="Pfam" id="PF02096">
    <property type="entry name" value="60KD_IMP"/>
    <property type="match status" value="1"/>
</dbReference>
<evidence type="ECO:0000256" key="3">
    <source>
        <dbReference type="ARBA" id="ARBA00022475"/>
    </source>
</evidence>
<dbReference type="CDD" id="cd20070">
    <property type="entry name" value="5TM_YidC_Alb3"/>
    <property type="match status" value="1"/>
</dbReference>
<organism evidence="12 13">
    <name type="scientific">candidate division WWE3 bacterium RIFCSPLOWO2_01_FULL_39_13</name>
    <dbReference type="NCBI Taxonomy" id="1802624"/>
    <lineage>
        <taxon>Bacteria</taxon>
        <taxon>Katanobacteria</taxon>
    </lineage>
</organism>
<keyword evidence="2" id="KW-0813">Transport</keyword>
<dbReference type="GO" id="GO:0051205">
    <property type="term" value="P:protein insertion into membrane"/>
    <property type="evidence" value="ECO:0007669"/>
    <property type="project" value="TreeGrafter"/>
</dbReference>
<feature type="transmembrane region" description="Helical" evidence="10">
    <location>
        <begin position="229"/>
        <end position="247"/>
    </location>
</feature>
<keyword evidence="6 10" id="KW-1133">Transmembrane helix</keyword>
<dbReference type="InterPro" id="IPR047196">
    <property type="entry name" value="YidC_ALB_C"/>
</dbReference>
<dbReference type="PANTHER" id="PTHR12428">
    <property type="entry name" value="OXA1"/>
    <property type="match status" value="1"/>
</dbReference>
<keyword evidence="7 10" id="KW-0472">Membrane</keyword>
<evidence type="ECO:0000256" key="1">
    <source>
        <dbReference type="ARBA" id="ARBA00004651"/>
    </source>
</evidence>
<reference evidence="12 13" key="1">
    <citation type="journal article" date="2016" name="Nat. Commun.">
        <title>Thousands of microbial genomes shed light on interconnected biogeochemical processes in an aquifer system.</title>
        <authorList>
            <person name="Anantharaman K."/>
            <person name="Brown C.T."/>
            <person name="Hug L.A."/>
            <person name="Sharon I."/>
            <person name="Castelle C.J."/>
            <person name="Probst A.J."/>
            <person name="Thomas B.C."/>
            <person name="Singh A."/>
            <person name="Wilkins M.J."/>
            <person name="Karaoz U."/>
            <person name="Brodie E.L."/>
            <person name="Williams K.H."/>
            <person name="Hubbard S.S."/>
            <person name="Banfield J.F."/>
        </authorList>
    </citation>
    <scope>NUCLEOTIDE SEQUENCE [LARGE SCALE GENOMIC DNA]</scope>
</reference>
<evidence type="ECO:0000256" key="4">
    <source>
        <dbReference type="ARBA" id="ARBA00022692"/>
    </source>
</evidence>
<name>A0A1F4V396_UNCKA</name>
<evidence type="ECO:0000313" key="12">
    <source>
        <dbReference type="EMBL" id="OGC51706.1"/>
    </source>
</evidence>
<evidence type="ECO:0000256" key="6">
    <source>
        <dbReference type="ARBA" id="ARBA00022989"/>
    </source>
</evidence>
<dbReference type="InterPro" id="IPR028055">
    <property type="entry name" value="YidC/Oxa/ALB_C"/>
</dbReference>
<evidence type="ECO:0000256" key="5">
    <source>
        <dbReference type="ARBA" id="ARBA00022927"/>
    </source>
</evidence>